<name>A0A9P3URP3_LYOSH</name>
<protein>
    <submittedName>
        <fullName evidence="1">Uncharacterized protein</fullName>
    </submittedName>
</protein>
<sequence>MSGGPYTPLFVLVSDFIEMPTNRPSLHAEFSPFGYLCQTDDRGYKRLIDRCLSESSPDNLRYLPRVRRKGLGDPSMHHLGDFCPWLK</sequence>
<dbReference type="Proteomes" id="UP001063166">
    <property type="component" value="Unassembled WGS sequence"/>
</dbReference>
<evidence type="ECO:0000313" key="1">
    <source>
        <dbReference type="EMBL" id="GLB45324.1"/>
    </source>
</evidence>
<reference evidence="1" key="1">
    <citation type="submission" date="2022-07" db="EMBL/GenBank/DDBJ databases">
        <title>The genome of Lyophyllum shimeji provides insight into the initial evolution of ectomycorrhizal fungal genome.</title>
        <authorList>
            <person name="Kobayashi Y."/>
            <person name="Shibata T."/>
            <person name="Hirakawa H."/>
            <person name="Shigenobu S."/>
            <person name="Nishiyama T."/>
            <person name="Yamada A."/>
            <person name="Hasebe M."/>
            <person name="Kawaguchi M."/>
        </authorList>
    </citation>
    <scope>NUCLEOTIDE SEQUENCE</scope>
    <source>
        <strain evidence="1">AT787</strain>
    </source>
</reference>
<accession>A0A9P3URP3</accession>
<evidence type="ECO:0000313" key="2">
    <source>
        <dbReference type="Proteomes" id="UP001063166"/>
    </source>
</evidence>
<proteinExistence type="predicted"/>
<dbReference type="AlphaFoldDB" id="A0A9P3URP3"/>
<organism evidence="1 2">
    <name type="scientific">Lyophyllum shimeji</name>
    <name type="common">Hon-shimeji</name>
    <name type="synonym">Tricholoma shimeji</name>
    <dbReference type="NCBI Taxonomy" id="47721"/>
    <lineage>
        <taxon>Eukaryota</taxon>
        <taxon>Fungi</taxon>
        <taxon>Dikarya</taxon>
        <taxon>Basidiomycota</taxon>
        <taxon>Agaricomycotina</taxon>
        <taxon>Agaricomycetes</taxon>
        <taxon>Agaricomycetidae</taxon>
        <taxon>Agaricales</taxon>
        <taxon>Tricholomatineae</taxon>
        <taxon>Lyophyllaceae</taxon>
        <taxon>Lyophyllum</taxon>
    </lineage>
</organism>
<keyword evidence="2" id="KW-1185">Reference proteome</keyword>
<dbReference type="EMBL" id="BRPK01000021">
    <property type="protein sequence ID" value="GLB45324.1"/>
    <property type="molecule type" value="Genomic_DNA"/>
</dbReference>
<comment type="caution">
    <text evidence="1">The sequence shown here is derived from an EMBL/GenBank/DDBJ whole genome shotgun (WGS) entry which is preliminary data.</text>
</comment>
<gene>
    <name evidence="1" type="ORF">LshimejAT787_2100840</name>
</gene>